<dbReference type="Pfam" id="PF07963">
    <property type="entry name" value="N_methyl"/>
    <property type="match status" value="1"/>
</dbReference>
<dbReference type="AlphaFoldDB" id="A0A5B9R219"/>
<evidence type="ECO:0000256" key="4">
    <source>
        <dbReference type="ARBA" id="ARBA00022989"/>
    </source>
</evidence>
<protein>
    <submittedName>
        <fullName evidence="7">Type II secretion system protein G</fullName>
    </submittedName>
</protein>
<name>A0A5B9R219_9BACT</name>
<dbReference type="PROSITE" id="PS00409">
    <property type="entry name" value="PROKAR_NTER_METHYL"/>
    <property type="match status" value="1"/>
</dbReference>
<keyword evidence="8" id="KW-1185">Reference proteome</keyword>
<evidence type="ECO:0000256" key="1">
    <source>
        <dbReference type="ARBA" id="ARBA00004167"/>
    </source>
</evidence>
<dbReference type="SUPFAM" id="SSF54523">
    <property type="entry name" value="Pili subunits"/>
    <property type="match status" value="1"/>
</dbReference>
<dbReference type="PANTHER" id="PTHR30093">
    <property type="entry name" value="GENERAL SECRETION PATHWAY PROTEIN G"/>
    <property type="match status" value="1"/>
</dbReference>
<dbReference type="GO" id="GO:0016020">
    <property type="term" value="C:membrane"/>
    <property type="evidence" value="ECO:0007669"/>
    <property type="project" value="UniProtKB-SubCell"/>
</dbReference>
<evidence type="ECO:0000256" key="6">
    <source>
        <dbReference type="SAM" id="Phobius"/>
    </source>
</evidence>
<dbReference type="GO" id="GO:0015628">
    <property type="term" value="P:protein secretion by the type II secretion system"/>
    <property type="evidence" value="ECO:0007669"/>
    <property type="project" value="InterPro"/>
</dbReference>
<sequence>MSGHLLQGKRSIRRGFTLVELVVVVLILGILAAVAAPRMFDTAGNARDSSTRQSLAVVRDAIQLYRSQNTAYPASASSLPDDISTYLAGSFPACQVGNANANIREATSATEITTASGTQGWAYYPATGEFVVNDDSAIDW</sequence>
<accession>A0A5B9R219</accession>
<keyword evidence="2" id="KW-0488">Methylation</keyword>
<feature type="transmembrane region" description="Helical" evidence="6">
    <location>
        <begin position="21"/>
        <end position="40"/>
    </location>
</feature>
<dbReference type="GO" id="GO:0015627">
    <property type="term" value="C:type II protein secretion system complex"/>
    <property type="evidence" value="ECO:0007669"/>
    <property type="project" value="InterPro"/>
</dbReference>
<evidence type="ECO:0000256" key="5">
    <source>
        <dbReference type="ARBA" id="ARBA00023136"/>
    </source>
</evidence>
<evidence type="ECO:0000313" key="7">
    <source>
        <dbReference type="EMBL" id="QEG43476.1"/>
    </source>
</evidence>
<dbReference type="NCBIfam" id="TIGR02532">
    <property type="entry name" value="IV_pilin_GFxxxE"/>
    <property type="match status" value="1"/>
</dbReference>
<evidence type="ECO:0000256" key="3">
    <source>
        <dbReference type="ARBA" id="ARBA00022692"/>
    </source>
</evidence>
<gene>
    <name evidence="7" type="primary">xcpT_8</name>
    <name evidence="7" type="ORF">UC8_55260</name>
</gene>
<evidence type="ECO:0000256" key="2">
    <source>
        <dbReference type="ARBA" id="ARBA00022481"/>
    </source>
</evidence>
<reference evidence="7 8" key="1">
    <citation type="submission" date="2019-08" db="EMBL/GenBank/DDBJ databases">
        <title>Deep-cultivation of Planctomycetes and their phenomic and genomic characterization uncovers novel biology.</title>
        <authorList>
            <person name="Wiegand S."/>
            <person name="Jogler M."/>
            <person name="Boedeker C."/>
            <person name="Pinto D."/>
            <person name="Vollmers J."/>
            <person name="Rivas-Marin E."/>
            <person name="Kohn T."/>
            <person name="Peeters S.H."/>
            <person name="Heuer A."/>
            <person name="Rast P."/>
            <person name="Oberbeckmann S."/>
            <person name="Bunk B."/>
            <person name="Jeske O."/>
            <person name="Meyerdierks A."/>
            <person name="Storesund J.E."/>
            <person name="Kallscheuer N."/>
            <person name="Luecker S."/>
            <person name="Lage O.M."/>
            <person name="Pohl T."/>
            <person name="Merkel B.J."/>
            <person name="Hornburger P."/>
            <person name="Mueller R.-W."/>
            <person name="Bruemmer F."/>
            <person name="Labrenz M."/>
            <person name="Spormann A.M."/>
            <person name="Op den Camp H."/>
            <person name="Overmann J."/>
            <person name="Amann R."/>
            <person name="Jetten M.S.M."/>
            <person name="Mascher T."/>
            <person name="Medema M.H."/>
            <person name="Devos D.P."/>
            <person name="Kaster A.-K."/>
            <person name="Ovreas L."/>
            <person name="Rohde M."/>
            <person name="Galperin M.Y."/>
            <person name="Jogler C."/>
        </authorList>
    </citation>
    <scope>NUCLEOTIDE SEQUENCE [LARGE SCALE GENOMIC DNA]</scope>
    <source>
        <strain evidence="7 8">UC8</strain>
    </source>
</reference>
<dbReference type="InterPro" id="IPR012902">
    <property type="entry name" value="N_methyl_site"/>
</dbReference>
<dbReference type="InterPro" id="IPR045584">
    <property type="entry name" value="Pilin-like"/>
</dbReference>
<comment type="subcellular location">
    <subcellularLocation>
        <location evidence="1">Membrane</location>
        <topology evidence="1">Single-pass membrane protein</topology>
    </subcellularLocation>
</comment>
<proteinExistence type="predicted"/>
<keyword evidence="5 6" id="KW-0472">Membrane</keyword>
<keyword evidence="3 6" id="KW-0812">Transmembrane</keyword>
<dbReference type="PANTHER" id="PTHR30093:SF44">
    <property type="entry name" value="TYPE II SECRETION SYSTEM CORE PROTEIN G"/>
    <property type="match status" value="1"/>
</dbReference>
<keyword evidence="4 6" id="KW-1133">Transmembrane helix</keyword>
<dbReference type="RefSeq" id="WP_068129702.1">
    <property type="nucleotide sequence ID" value="NZ_CP042914.1"/>
</dbReference>
<evidence type="ECO:0000313" key="8">
    <source>
        <dbReference type="Proteomes" id="UP000325286"/>
    </source>
</evidence>
<dbReference type="EMBL" id="CP042914">
    <property type="protein sequence ID" value="QEG43476.1"/>
    <property type="molecule type" value="Genomic_DNA"/>
</dbReference>
<dbReference type="Proteomes" id="UP000325286">
    <property type="component" value="Chromosome"/>
</dbReference>
<dbReference type="KEGG" id="rul:UC8_55260"/>
<organism evidence="7 8">
    <name type="scientific">Roseimaritima ulvae</name>
    <dbReference type="NCBI Taxonomy" id="980254"/>
    <lineage>
        <taxon>Bacteria</taxon>
        <taxon>Pseudomonadati</taxon>
        <taxon>Planctomycetota</taxon>
        <taxon>Planctomycetia</taxon>
        <taxon>Pirellulales</taxon>
        <taxon>Pirellulaceae</taxon>
        <taxon>Roseimaritima</taxon>
    </lineage>
</organism>
<dbReference type="OrthoDB" id="214451at2"/>
<dbReference type="Gene3D" id="3.30.700.10">
    <property type="entry name" value="Glycoprotein, Type 4 Pilin"/>
    <property type="match status" value="1"/>
</dbReference>
<dbReference type="InterPro" id="IPR000983">
    <property type="entry name" value="Bac_GSPG_pilin"/>
</dbReference>
<dbReference type="PRINTS" id="PR00813">
    <property type="entry name" value="BCTERIALGSPG"/>
</dbReference>